<proteinExistence type="predicted"/>
<evidence type="ECO:0000313" key="2">
    <source>
        <dbReference type="Proteomes" id="UP000282613"/>
    </source>
</evidence>
<reference evidence="1 2" key="2">
    <citation type="submission" date="2018-11" db="EMBL/GenBank/DDBJ databases">
        <authorList>
            <consortium name="Pathogen Informatics"/>
        </authorList>
    </citation>
    <scope>NUCLEOTIDE SEQUENCE [LARGE SCALE GENOMIC DNA]</scope>
</reference>
<gene>
    <name evidence="1" type="ORF">TASK_LOCUS9028</name>
</gene>
<evidence type="ECO:0000313" key="3">
    <source>
        <dbReference type="WBParaSite" id="TASK_0000902701-mRNA-1"/>
    </source>
</evidence>
<dbReference type="AlphaFoldDB" id="A0A0R3WE07"/>
<protein>
    <submittedName>
        <fullName evidence="3">DUF1998 domain-containing protein</fullName>
    </submittedName>
</protein>
<dbReference type="Proteomes" id="UP000282613">
    <property type="component" value="Unassembled WGS sequence"/>
</dbReference>
<name>A0A0R3WE07_TAEAS</name>
<organism evidence="3">
    <name type="scientific">Taenia asiatica</name>
    <name type="common">Asian tapeworm</name>
    <dbReference type="NCBI Taxonomy" id="60517"/>
    <lineage>
        <taxon>Eukaryota</taxon>
        <taxon>Metazoa</taxon>
        <taxon>Spiralia</taxon>
        <taxon>Lophotrochozoa</taxon>
        <taxon>Platyhelminthes</taxon>
        <taxon>Cestoda</taxon>
        <taxon>Eucestoda</taxon>
        <taxon>Cyclophyllidea</taxon>
        <taxon>Taeniidae</taxon>
        <taxon>Taenia</taxon>
    </lineage>
</organism>
<dbReference type="OrthoDB" id="10422613at2759"/>
<sequence>MEADAFAKKTRALCLYRTRVFKGTSLEQLYNRYLSLRSFLPFRPGCCSGICPGCYRSLSHPDRICRVKALNQKRNKISAVQIREVCNFPLRPHYFLNLRLLLADFAESLKPNAPSEVLGLSPFFTLSSKKSRKKKRKKDELIKEVRLQQSRIKKAKSDRSSLNDFLDLIS</sequence>
<reference evidence="3" key="1">
    <citation type="submission" date="2017-02" db="UniProtKB">
        <authorList>
            <consortium name="WormBaseParasite"/>
        </authorList>
    </citation>
    <scope>IDENTIFICATION</scope>
</reference>
<keyword evidence="2" id="KW-1185">Reference proteome</keyword>
<dbReference type="EMBL" id="UYRS01018963">
    <property type="protein sequence ID" value="VDK41554.1"/>
    <property type="molecule type" value="Genomic_DNA"/>
</dbReference>
<dbReference type="WBParaSite" id="TASK_0000902701-mRNA-1">
    <property type="protein sequence ID" value="TASK_0000902701-mRNA-1"/>
    <property type="gene ID" value="TASK_0000902701"/>
</dbReference>
<accession>A0A0R3WE07</accession>
<evidence type="ECO:0000313" key="1">
    <source>
        <dbReference type="EMBL" id="VDK41554.1"/>
    </source>
</evidence>